<gene>
    <name evidence="1" type="ORF">HJG54_17745</name>
</gene>
<sequence>MFEALETKEERIKSLKFGTNLLKAVGPTGQELQKEKQDSKFLGALIRLGSAYAALKPTTNSANEPLNFFLDTLWQAQDDAAIQKGTEELKQFLEGTNSPSLPLFQFQTHLLKVAKQSNELLEEKHEPKFLSALARLGSAYAALEPTGSSETN</sequence>
<protein>
    <submittedName>
        <fullName evidence="1">Uncharacterized protein</fullName>
    </submittedName>
</protein>
<organism evidence="1">
    <name type="scientific">Leptolyngbya sp. NK1-12</name>
    <dbReference type="NCBI Taxonomy" id="2547451"/>
    <lineage>
        <taxon>Bacteria</taxon>
        <taxon>Bacillati</taxon>
        <taxon>Cyanobacteriota</taxon>
        <taxon>Cyanophyceae</taxon>
        <taxon>Leptolyngbyales</taxon>
        <taxon>Leptolyngbyaceae</taxon>
        <taxon>Leptolyngbya group</taxon>
        <taxon>Leptolyngbya</taxon>
    </lineage>
</organism>
<accession>A0AA96WFX6</accession>
<reference evidence="1" key="1">
    <citation type="submission" date="2020-05" db="EMBL/GenBank/DDBJ databases">
        <authorList>
            <person name="Zhu T."/>
            <person name="Keshari N."/>
            <person name="Lu X."/>
        </authorList>
    </citation>
    <scope>NUCLEOTIDE SEQUENCE</scope>
    <source>
        <strain evidence="1">NK1-12</strain>
    </source>
</reference>
<proteinExistence type="predicted"/>
<evidence type="ECO:0000313" key="1">
    <source>
        <dbReference type="EMBL" id="WNZ24514.1"/>
    </source>
</evidence>
<dbReference type="EMBL" id="CP053586">
    <property type="protein sequence ID" value="WNZ24514.1"/>
    <property type="molecule type" value="Genomic_DNA"/>
</dbReference>
<dbReference type="AlphaFoldDB" id="A0AA96WFX6"/>
<name>A0AA96WFX6_9CYAN</name>
<dbReference type="RefSeq" id="WP_316430350.1">
    <property type="nucleotide sequence ID" value="NZ_CP053586.1"/>
</dbReference>